<dbReference type="InterPro" id="IPR033704">
    <property type="entry name" value="dUTPase_trimeric"/>
</dbReference>
<dbReference type="SUPFAM" id="SSF51283">
    <property type="entry name" value="dUTPase-like"/>
    <property type="match status" value="1"/>
</dbReference>
<organism evidence="5 6">
    <name type="scientific">Zonotrichia albicollis</name>
    <name type="common">White-throated sparrow</name>
    <name type="synonym">Fringilla albicollis</name>
    <dbReference type="NCBI Taxonomy" id="44394"/>
    <lineage>
        <taxon>Eukaryota</taxon>
        <taxon>Metazoa</taxon>
        <taxon>Chordata</taxon>
        <taxon>Craniata</taxon>
        <taxon>Vertebrata</taxon>
        <taxon>Euteleostomi</taxon>
        <taxon>Archelosauria</taxon>
        <taxon>Archosauria</taxon>
        <taxon>Dinosauria</taxon>
        <taxon>Saurischia</taxon>
        <taxon>Theropoda</taxon>
        <taxon>Coelurosauria</taxon>
        <taxon>Aves</taxon>
        <taxon>Neognathae</taxon>
        <taxon>Neoaves</taxon>
        <taxon>Telluraves</taxon>
        <taxon>Australaves</taxon>
        <taxon>Passeriformes</taxon>
        <taxon>Passerellidae</taxon>
        <taxon>Zonotrichia</taxon>
    </lineage>
</organism>
<dbReference type="PANTHER" id="PTHR19422:SF123">
    <property type="entry name" value="RT1 CLASS I, LOCUS CE15"/>
    <property type="match status" value="1"/>
</dbReference>
<reference evidence="5" key="2">
    <citation type="submission" date="2025-09" db="UniProtKB">
        <authorList>
            <consortium name="Ensembl"/>
        </authorList>
    </citation>
    <scope>IDENTIFICATION</scope>
</reference>
<dbReference type="GO" id="GO:0006508">
    <property type="term" value="P:proteolysis"/>
    <property type="evidence" value="ECO:0007669"/>
    <property type="project" value="UniProtKB-KW"/>
</dbReference>
<dbReference type="Gene3D" id="2.70.40.10">
    <property type="match status" value="1"/>
</dbReference>
<feature type="domain" description="dUTPase-like" evidence="4">
    <location>
        <begin position="37"/>
        <end position="140"/>
    </location>
</feature>
<keyword evidence="1" id="KW-0645">Protease</keyword>
<dbReference type="GO" id="GO:0004190">
    <property type="term" value="F:aspartic-type endopeptidase activity"/>
    <property type="evidence" value="ECO:0007669"/>
    <property type="project" value="UniProtKB-KW"/>
</dbReference>
<evidence type="ECO:0000256" key="1">
    <source>
        <dbReference type="ARBA" id="ARBA00022670"/>
    </source>
</evidence>
<reference evidence="5" key="1">
    <citation type="submission" date="2025-08" db="UniProtKB">
        <authorList>
            <consortium name="Ensembl"/>
        </authorList>
    </citation>
    <scope>IDENTIFICATION</scope>
</reference>
<dbReference type="Pfam" id="PF00692">
    <property type="entry name" value="dUTPase"/>
    <property type="match status" value="1"/>
</dbReference>
<keyword evidence="6" id="KW-1185">Reference proteome</keyword>
<evidence type="ECO:0000256" key="2">
    <source>
        <dbReference type="ARBA" id="ARBA00022750"/>
    </source>
</evidence>
<accession>A0A8D2N9Y2</accession>
<sequence length="184" mass="19599">IVCLSEAAALTASQRQRSGFFAQRVLCHATSCLQPATAGSLGLDISAAVDVILMTDWPERIPTGVNGRSSISMLGLFVLPGVIDADYTGEIQIMAYTPYPPIKVTKGQRIAQLVLLPQMTSDIPSLTGQKRDGKGFGSTGITLLTVDLQERPKQRVEITHGHQSITVYGSLDMGADTSIISPEA</sequence>
<evidence type="ECO:0000259" key="4">
    <source>
        <dbReference type="Pfam" id="PF00692"/>
    </source>
</evidence>
<dbReference type="Proteomes" id="UP000694413">
    <property type="component" value="Unassembled WGS sequence"/>
</dbReference>
<evidence type="ECO:0000313" key="5">
    <source>
        <dbReference type="Ensembl" id="ENSZALP00000018543.1"/>
    </source>
</evidence>
<keyword evidence="2" id="KW-0064">Aspartyl protease</keyword>
<evidence type="ECO:0000313" key="6">
    <source>
        <dbReference type="Proteomes" id="UP000694413"/>
    </source>
</evidence>
<dbReference type="InterPro" id="IPR029054">
    <property type="entry name" value="dUTPase-like"/>
</dbReference>
<dbReference type="InterPro" id="IPR051592">
    <property type="entry name" value="HERV-K_Pro_peptidase_A2"/>
</dbReference>
<dbReference type="AlphaFoldDB" id="A0A8D2N9Y2"/>
<evidence type="ECO:0000256" key="3">
    <source>
        <dbReference type="ARBA" id="ARBA00022801"/>
    </source>
</evidence>
<dbReference type="CDD" id="cd07557">
    <property type="entry name" value="trimeric_dUTPase"/>
    <property type="match status" value="1"/>
</dbReference>
<dbReference type="InterPro" id="IPR036157">
    <property type="entry name" value="dUTPase-like_sf"/>
</dbReference>
<name>A0A8D2N9Y2_ZONAL</name>
<dbReference type="Ensembl" id="ENSZALT00000024518.1">
    <property type="protein sequence ID" value="ENSZALP00000018543.1"/>
    <property type="gene ID" value="ENSZALG00000014839.1"/>
</dbReference>
<protein>
    <recommendedName>
        <fullName evidence="4">dUTPase-like domain-containing protein</fullName>
    </recommendedName>
</protein>
<proteinExistence type="predicted"/>
<keyword evidence="3" id="KW-0378">Hydrolase</keyword>
<dbReference type="PANTHER" id="PTHR19422">
    <property type="entry name" value="GAG RETROVIRAL POLYPROTEIN"/>
    <property type="match status" value="1"/>
</dbReference>